<organism evidence="2">
    <name type="scientific">Nonomuraea gerenzanensis</name>
    <dbReference type="NCBI Taxonomy" id="93944"/>
    <lineage>
        <taxon>Bacteria</taxon>
        <taxon>Bacillati</taxon>
        <taxon>Actinomycetota</taxon>
        <taxon>Actinomycetes</taxon>
        <taxon>Streptosporangiales</taxon>
        <taxon>Streptosporangiaceae</taxon>
        <taxon>Nonomuraea</taxon>
    </lineage>
</organism>
<proteinExistence type="predicted"/>
<dbReference type="EMBL" id="LT559118">
    <property type="protein sequence ID" value="SBP01166.1"/>
    <property type="molecule type" value="Genomic_DNA"/>
</dbReference>
<feature type="region of interest" description="Disordered" evidence="1">
    <location>
        <begin position="1"/>
        <end position="20"/>
    </location>
</feature>
<gene>
    <name evidence="2" type="ORF">BN4615_P10682</name>
</gene>
<dbReference type="Gene3D" id="1.20.120.520">
    <property type="entry name" value="nmb1532 protein domain like"/>
    <property type="match status" value="1"/>
</dbReference>
<accession>A0A1M4EQQ0</accession>
<evidence type="ECO:0000256" key="1">
    <source>
        <dbReference type="SAM" id="MobiDB-lite"/>
    </source>
</evidence>
<reference evidence="2" key="1">
    <citation type="submission" date="2016-04" db="EMBL/GenBank/DDBJ databases">
        <authorList>
            <person name="Evans L.H."/>
            <person name="Alamgir A."/>
            <person name="Owens N."/>
            <person name="Weber N.D."/>
            <person name="Virtaneva K."/>
            <person name="Barbian K."/>
            <person name="Babar A."/>
            <person name="Rosenke K."/>
        </authorList>
    </citation>
    <scope>NUCLEOTIDE SEQUENCE</scope>
    <source>
        <strain evidence="2">Nono1</strain>
    </source>
</reference>
<dbReference type="RefSeq" id="WP_225269695.1">
    <property type="nucleotide sequence ID" value="NZ_CP084058.1"/>
</dbReference>
<protein>
    <submittedName>
        <fullName evidence="2">Uncharacterized protein</fullName>
    </submittedName>
</protein>
<dbReference type="AlphaFoldDB" id="A0A1M4EQQ0"/>
<evidence type="ECO:0000313" key="2">
    <source>
        <dbReference type="EMBL" id="SBP01166.1"/>
    </source>
</evidence>
<sequence length="233" mass="26254">MWTAEHPELPQITLPGQAATAPGPLDMSTRYLAHHAFRRDLGHLLTTVGRIRLDDRRRITALREHHAWVLHVLHHHRTTEHETTWPRLRERAPEAVATIDTLAAGHAACDRWVLESTDAFHAFDAGPSEQGRDRLLAALRALAETLGAHLARTETDGVPLMMAHVLPREHAAGRRGLLRRYGLRELVELAAWITAELPPDVEDHLRGNSPVPLLLLHALTGARYRRRMAHLWG</sequence>
<name>A0A1M4EQQ0_9ACTN</name>